<protein>
    <submittedName>
        <fullName evidence="1">Uncharacterized protein</fullName>
    </submittedName>
</protein>
<accession>T1KD23</accession>
<reference evidence="1" key="2">
    <citation type="submission" date="2015-06" db="UniProtKB">
        <authorList>
            <consortium name="EnsemblMetazoa"/>
        </authorList>
    </citation>
    <scope>IDENTIFICATION</scope>
</reference>
<organism evidence="1 2">
    <name type="scientific">Tetranychus urticae</name>
    <name type="common">Two-spotted spider mite</name>
    <dbReference type="NCBI Taxonomy" id="32264"/>
    <lineage>
        <taxon>Eukaryota</taxon>
        <taxon>Metazoa</taxon>
        <taxon>Ecdysozoa</taxon>
        <taxon>Arthropoda</taxon>
        <taxon>Chelicerata</taxon>
        <taxon>Arachnida</taxon>
        <taxon>Acari</taxon>
        <taxon>Acariformes</taxon>
        <taxon>Trombidiformes</taxon>
        <taxon>Prostigmata</taxon>
        <taxon>Eleutherengona</taxon>
        <taxon>Raphignathae</taxon>
        <taxon>Tetranychoidea</taxon>
        <taxon>Tetranychidae</taxon>
        <taxon>Tetranychus</taxon>
    </lineage>
</organism>
<dbReference type="AlphaFoldDB" id="T1KD23"/>
<keyword evidence="2" id="KW-1185">Reference proteome</keyword>
<sequence>MDTVLYYLGYFQAGNCQSLSLRRKGSSTQVSQEPLDYQMEPNKVLHCSSRSIE</sequence>
<dbReference type="Proteomes" id="UP000015104">
    <property type="component" value="Unassembled WGS sequence"/>
</dbReference>
<name>T1KD23_TETUR</name>
<dbReference type="EMBL" id="CAEY01002009">
    <property type="status" value="NOT_ANNOTATED_CDS"/>
    <property type="molecule type" value="Genomic_DNA"/>
</dbReference>
<dbReference type="EnsemblMetazoa" id="tetur09g01410.1">
    <property type="protein sequence ID" value="tetur09g01410.1"/>
    <property type="gene ID" value="tetur09g01410"/>
</dbReference>
<dbReference type="HOGENOM" id="CLU_3071281_0_0_1"/>
<evidence type="ECO:0000313" key="2">
    <source>
        <dbReference type="Proteomes" id="UP000015104"/>
    </source>
</evidence>
<proteinExistence type="predicted"/>
<reference evidence="2" key="1">
    <citation type="submission" date="2011-08" db="EMBL/GenBank/DDBJ databases">
        <authorList>
            <person name="Rombauts S."/>
        </authorList>
    </citation>
    <scope>NUCLEOTIDE SEQUENCE</scope>
    <source>
        <strain evidence="2">London</strain>
    </source>
</reference>
<evidence type="ECO:0000313" key="1">
    <source>
        <dbReference type="EnsemblMetazoa" id="tetur09g01410.1"/>
    </source>
</evidence>